<keyword evidence="2" id="KW-1185">Reference proteome</keyword>
<organism evidence="1 2">
    <name type="scientific">Fulvivirga sediminis</name>
    <dbReference type="NCBI Taxonomy" id="2803949"/>
    <lineage>
        <taxon>Bacteria</taxon>
        <taxon>Pseudomonadati</taxon>
        <taxon>Bacteroidota</taxon>
        <taxon>Cytophagia</taxon>
        <taxon>Cytophagales</taxon>
        <taxon>Fulvivirgaceae</taxon>
        <taxon>Fulvivirga</taxon>
    </lineage>
</organism>
<dbReference type="Pfam" id="PF16271">
    <property type="entry name" value="DUF4924"/>
    <property type="match status" value="1"/>
</dbReference>
<proteinExistence type="predicted"/>
<dbReference type="InterPro" id="IPR032574">
    <property type="entry name" value="DUF4924"/>
</dbReference>
<sequence length="177" mass="20897">MNIAENKKQNNISEYIIYMYQTEDLIRVYEFDIELIKQYVIKHFPVSEEEKAEMAEWYLEIMAQMKKEEIHEKGHLSTVQKYVEHLSRMMDDLKTSNEEFKKIYDNAAPYIKESLEIAQGQITDEVQICLNGIYGLLLARMNGREVPQELMPGINSFGDVLSYLSFKYKQKNFLSDN</sequence>
<name>A0A937F482_9BACT</name>
<dbReference type="AlphaFoldDB" id="A0A937F482"/>
<protein>
    <submittedName>
        <fullName evidence="1">DUF4924 family protein</fullName>
    </submittedName>
</protein>
<gene>
    <name evidence="1" type="ORF">JL102_07950</name>
</gene>
<dbReference type="Proteomes" id="UP000659388">
    <property type="component" value="Unassembled WGS sequence"/>
</dbReference>
<reference evidence="1" key="1">
    <citation type="submission" date="2021-01" db="EMBL/GenBank/DDBJ databases">
        <title>Fulvivirga kasyanovii gen. nov., sp nov., a novel member of the phylum Bacteroidetes isolated from seawater in a mussel farm.</title>
        <authorList>
            <person name="Zhao L.-H."/>
            <person name="Wang Z.-J."/>
        </authorList>
    </citation>
    <scope>NUCLEOTIDE SEQUENCE</scope>
    <source>
        <strain evidence="1">2943</strain>
    </source>
</reference>
<comment type="caution">
    <text evidence="1">The sequence shown here is derived from an EMBL/GenBank/DDBJ whole genome shotgun (WGS) entry which is preliminary data.</text>
</comment>
<dbReference type="EMBL" id="JAESIY010000004">
    <property type="protein sequence ID" value="MBL3656057.1"/>
    <property type="molecule type" value="Genomic_DNA"/>
</dbReference>
<evidence type="ECO:0000313" key="1">
    <source>
        <dbReference type="EMBL" id="MBL3656057.1"/>
    </source>
</evidence>
<dbReference type="RefSeq" id="WP_202243838.1">
    <property type="nucleotide sequence ID" value="NZ_JAESIY010000004.1"/>
</dbReference>
<evidence type="ECO:0000313" key="2">
    <source>
        <dbReference type="Proteomes" id="UP000659388"/>
    </source>
</evidence>
<accession>A0A937F482</accession>